<name>A0ACC1M248_9FUNG</name>
<protein>
    <submittedName>
        <fullName evidence="1">Autophagy protein atg9</fullName>
    </submittedName>
</protein>
<evidence type="ECO:0000313" key="1">
    <source>
        <dbReference type="EMBL" id="KAJ2892641.1"/>
    </source>
</evidence>
<dbReference type="EMBL" id="JANBVB010000690">
    <property type="protein sequence ID" value="KAJ2892641.1"/>
    <property type="molecule type" value="Genomic_DNA"/>
</dbReference>
<sequence>MVRRGFESLFTYKLVIFFHELLGVVTAPFIMLFSLPDCAEKVIDFFREFTINVDGLGYVCSFAAFDFEKHGNVKFSAPTRTPGEHLASKNGKMEQSFLAFKAGYPEWRPRDQAASIYLQRAQNAQQDLWRMGSVVSGAGWQGRLLQQQRMAGSIYPTGASLYKAPNTAAMARIPEDGTPSDGQPAERNMARSQFAFLPPGFSGPSQQFLASQAMLPFGPTLGGLSNTTSKGKQPQELSQGESAPTDRLALSSLPLVASPELGNSLDMSINAGRAVAPHAGLFSIVNQLYEQQTMR</sequence>
<reference evidence="1" key="1">
    <citation type="submission" date="2022-07" db="EMBL/GenBank/DDBJ databases">
        <title>Phylogenomic reconstructions and comparative analyses of Kickxellomycotina fungi.</title>
        <authorList>
            <person name="Reynolds N.K."/>
            <person name="Stajich J.E."/>
            <person name="Barry K."/>
            <person name="Grigoriev I.V."/>
            <person name="Crous P."/>
            <person name="Smith M.E."/>
        </authorList>
    </citation>
    <scope>NUCLEOTIDE SEQUENCE</scope>
    <source>
        <strain evidence="1">CBS 190363</strain>
    </source>
</reference>
<proteinExistence type="predicted"/>
<keyword evidence="2" id="KW-1185">Reference proteome</keyword>
<accession>A0ACC1M248</accession>
<organism evidence="1 2">
    <name type="scientific">Coemansia aciculifera</name>
    <dbReference type="NCBI Taxonomy" id="417176"/>
    <lineage>
        <taxon>Eukaryota</taxon>
        <taxon>Fungi</taxon>
        <taxon>Fungi incertae sedis</taxon>
        <taxon>Zoopagomycota</taxon>
        <taxon>Kickxellomycotina</taxon>
        <taxon>Kickxellomycetes</taxon>
        <taxon>Kickxellales</taxon>
        <taxon>Kickxellaceae</taxon>
        <taxon>Coemansia</taxon>
    </lineage>
</organism>
<dbReference type="Proteomes" id="UP001139981">
    <property type="component" value="Unassembled WGS sequence"/>
</dbReference>
<evidence type="ECO:0000313" key="2">
    <source>
        <dbReference type="Proteomes" id="UP001139981"/>
    </source>
</evidence>
<gene>
    <name evidence="1" type="primary">ATG9_1</name>
    <name evidence="1" type="ORF">IWW38_003142</name>
</gene>
<comment type="caution">
    <text evidence="1">The sequence shown here is derived from an EMBL/GenBank/DDBJ whole genome shotgun (WGS) entry which is preliminary data.</text>
</comment>